<evidence type="ECO:0000259" key="2">
    <source>
        <dbReference type="Pfam" id="PF13439"/>
    </source>
</evidence>
<comment type="caution">
    <text evidence="3">The sequence shown here is derived from an EMBL/GenBank/DDBJ whole genome shotgun (WGS) entry which is preliminary data.</text>
</comment>
<dbReference type="GO" id="GO:0016757">
    <property type="term" value="F:glycosyltransferase activity"/>
    <property type="evidence" value="ECO:0007669"/>
    <property type="project" value="InterPro"/>
</dbReference>
<evidence type="ECO:0000313" key="4">
    <source>
        <dbReference type="Proteomes" id="UP000626244"/>
    </source>
</evidence>
<dbReference type="CDD" id="cd03811">
    <property type="entry name" value="GT4_GT28_WabH-like"/>
    <property type="match status" value="1"/>
</dbReference>
<organism evidence="3 4">
    <name type="scientific">Gottfriedia solisilvae</name>
    <dbReference type="NCBI Taxonomy" id="1516104"/>
    <lineage>
        <taxon>Bacteria</taxon>
        <taxon>Bacillati</taxon>
        <taxon>Bacillota</taxon>
        <taxon>Bacilli</taxon>
        <taxon>Bacillales</taxon>
        <taxon>Bacillaceae</taxon>
        <taxon>Gottfriedia</taxon>
    </lineage>
</organism>
<evidence type="ECO:0000313" key="3">
    <source>
        <dbReference type="EMBL" id="GGI16678.1"/>
    </source>
</evidence>
<feature type="domain" description="Glycosyl transferase family 1" evidence="1">
    <location>
        <begin position="198"/>
        <end position="347"/>
    </location>
</feature>
<dbReference type="OrthoDB" id="9787617at2"/>
<keyword evidence="4" id="KW-1185">Reference proteome</keyword>
<sequence>MKKKVLFVLDRMVMGGVEVLLLDILNSLDTKKYSVTVMTLFDGGELKHELPKTVKHVFLFAKQYKGIYRVLRFISPSLIYNKLIREEYDIEISFKTGMPEKIVAASRNPQSKKIAWIHGDMEYQNFGIESHITAFKQRECYNKYDRIITVSDKCKKAFLNVTKTETPVEKIYNAIKSEKIVMKLKEDPDISMDKSMINLITIARLHEDKGIDRLIRAFAEGYKINNKIRLHIIGHGPEEDKLKKLVKELNVNDVVYFLGKQLNPYVYLREASIYIHSAISEPFGIVLLEALYLGLPVVSTKCGGPEEILDNGNYGLLTENSQEGLNKILIRIAQDHEQLLKFSKISKLRANDFGMDVMMERVLSLIDEV</sequence>
<proteinExistence type="predicted"/>
<evidence type="ECO:0000259" key="1">
    <source>
        <dbReference type="Pfam" id="PF00534"/>
    </source>
</evidence>
<dbReference type="PANTHER" id="PTHR12526:SF630">
    <property type="entry name" value="GLYCOSYLTRANSFERASE"/>
    <property type="match status" value="1"/>
</dbReference>
<dbReference type="Pfam" id="PF00534">
    <property type="entry name" value="Glycos_transf_1"/>
    <property type="match status" value="1"/>
</dbReference>
<dbReference type="InterPro" id="IPR028098">
    <property type="entry name" value="Glyco_trans_4-like_N"/>
</dbReference>
<dbReference type="PANTHER" id="PTHR12526">
    <property type="entry name" value="GLYCOSYLTRANSFERASE"/>
    <property type="match status" value="1"/>
</dbReference>
<reference evidence="4" key="1">
    <citation type="journal article" date="2019" name="Int. J. Syst. Evol. Microbiol.">
        <title>The Global Catalogue of Microorganisms (GCM) 10K type strain sequencing project: providing services to taxonomists for standard genome sequencing and annotation.</title>
        <authorList>
            <consortium name="The Broad Institute Genomics Platform"/>
            <consortium name="The Broad Institute Genome Sequencing Center for Infectious Disease"/>
            <person name="Wu L."/>
            <person name="Ma J."/>
        </authorList>
    </citation>
    <scope>NUCLEOTIDE SEQUENCE [LARGE SCALE GENOMIC DNA]</scope>
    <source>
        <strain evidence="4">CGMCC 1.14993</strain>
    </source>
</reference>
<dbReference type="Pfam" id="PF13439">
    <property type="entry name" value="Glyco_transf_4"/>
    <property type="match status" value="1"/>
</dbReference>
<dbReference type="EMBL" id="BMHB01000002">
    <property type="protein sequence ID" value="GGI16678.1"/>
    <property type="molecule type" value="Genomic_DNA"/>
</dbReference>
<feature type="domain" description="Glycosyltransferase subfamily 4-like N-terminal" evidence="2">
    <location>
        <begin position="14"/>
        <end position="177"/>
    </location>
</feature>
<dbReference type="Gene3D" id="3.40.50.2000">
    <property type="entry name" value="Glycogen Phosphorylase B"/>
    <property type="match status" value="2"/>
</dbReference>
<gene>
    <name evidence="3" type="ORF">GCM10007380_34160</name>
</gene>
<dbReference type="RefSeq" id="WP_088001279.1">
    <property type="nucleotide sequence ID" value="NZ_BMHB01000002.1"/>
</dbReference>
<dbReference type="Proteomes" id="UP000626244">
    <property type="component" value="Unassembled WGS sequence"/>
</dbReference>
<accession>A0A8J3ALK3</accession>
<dbReference type="SUPFAM" id="SSF53756">
    <property type="entry name" value="UDP-Glycosyltransferase/glycogen phosphorylase"/>
    <property type="match status" value="1"/>
</dbReference>
<name>A0A8J3ALK3_9BACI</name>
<dbReference type="InterPro" id="IPR001296">
    <property type="entry name" value="Glyco_trans_1"/>
</dbReference>
<protein>
    <submittedName>
        <fullName evidence="3">Glycosyl transferase</fullName>
    </submittedName>
</protein>
<keyword evidence="3" id="KW-0808">Transferase</keyword>
<dbReference type="AlphaFoldDB" id="A0A8J3ALK3"/>